<dbReference type="EMBL" id="CM042885">
    <property type="protein sequence ID" value="KAI4364549.1"/>
    <property type="molecule type" value="Genomic_DNA"/>
</dbReference>
<evidence type="ECO:0000313" key="2">
    <source>
        <dbReference type="Proteomes" id="UP001057402"/>
    </source>
</evidence>
<name>A0ACB9QHB3_9MYRT</name>
<organism evidence="1 2">
    <name type="scientific">Melastoma candidum</name>
    <dbReference type="NCBI Taxonomy" id="119954"/>
    <lineage>
        <taxon>Eukaryota</taxon>
        <taxon>Viridiplantae</taxon>
        <taxon>Streptophyta</taxon>
        <taxon>Embryophyta</taxon>
        <taxon>Tracheophyta</taxon>
        <taxon>Spermatophyta</taxon>
        <taxon>Magnoliopsida</taxon>
        <taxon>eudicotyledons</taxon>
        <taxon>Gunneridae</taxon>
        <taxon>Pentapetalae</taxon>
        <taxon>rosids</taxon>
        <taxon>malvids</taxon>
        <taxon>Myrtales</taxon>
        <taxon>Melastomataceae</taxon>
        <taxon>Melastomatoideae</taxon>
        <taxon>Melastomateae</taxon>
        <taxon>Melastoma</taxon>
    </lineage>
</organism>
<proteinExistence type="predicted"/>
<accession>A0ACB9QHB3</accession>
<dbReference type="Proteomes" id="UP001057402">
    <property type="component" value="Chromosome 6"/>
</dbReference>
<gene>
    <name evidence="1" type="ORF">MLD38_020623</name>
</gene>
<keyword evidence="2" id="KW-1185">Reference proteome</keyword>
<evidence type="ECO:0000313" key="1">
    <source>
        <dbReference type="EMBL" id="KAI4364549.1"/>
    </source>
</evidence>
<comment type="caution">
    <text evidence="1">The sequence shown here is derived from an EMBL/GenBank/DDBJ whole genome shotgun (WGS) entry which is preliminary data.</text>
</comment>
<protein>
    <submittedName>
        <fullName evidence="1">Uncharacterized protein</fullName>
    </submittedName>
</protein>
<sequence>MPKARPSIIVVVIAIFPELCSVRAGGTGGPVFDRACKRLSKELSMRETTGDILWERRRRQILRRSQKVKNGANDTDPDVITDEYLNELRGCIELGFGFKEGQGQRLCSTLPALDLYFAINRQLSPSPDSTPHSFGSSSTPSVADSSSSLASPNSDSDSWKIASPAGDNPQLVKTRLRHWAQAVACSVSQAL</sequence>
<reference evidence="2" key="1">
    <citation type="journal article" date="2023" name="Front. Plant Sci.">
        <title>Chromosomal-level genome assembly of Melastoma candidum provides insights into trichome evolution.</title>
        <authorList>
            <person name="Zhong Y."/>
            <person name="Wu W."/>
            <person name="Sun C."/>
            <person name="Zou P."/>
            <person name="Liu Y."/>
            <person name="Dai S."/>
            <person name="Zhou R."/>
        </authorList>
    </citation>
    <scope>NUCLEOTIDE SEQUENCE [LARGE SCALE GENOMIC DNA]</scope>
</reference>